<accession>A0A090XC72</accession>
<keyword evidence="1" id="KW-1133">Transmembrane helix</keyword>
<name>A0A090XC72_IXORI</name>
<protein>
    <submittedName>
        <fullName evidence="2">Putative membrane protein</fullName>
    </submittedName>
</protein>
<keyword evidence="1" id="KW-0812">Transmembrane</keyword>
<sequence>LPPFTADNIYRIYLPIAGAVSYCTFSVNRFIYQEFSLKGYIPDHERDGGQLPAVQLPTSAQGRVTPYFKAPTIEEGHSRTTRVMYSAVPRPVPLQLWTLCLLWDSDQVARLPQSHLVRSIFAVSTHST</sequence>
<feature type="non-terminal residue" evidence="2">
    <location>
        <position position="1"/>
    </location>
</feature>
<dbReference type="EMBL" id="GBIH01000816">
    <property type="protein sequence ID" value="JAC93894.1"/>
    <property type="molecule type" value="mRNA"/>
</dbReference>
<evidence type="ECO:0000256" key="1">
    <source>
        <dbReference type="SAM" id="Phobius"/>
    </source>
</evidence>
<evidence type="ECO:0000313" key="2">
    <source>
        <dbReference type="EMBL" id="JAC93894.1"/>
    </source>
</evidence>
<reference evidence="2" key="1">
    <citation type="journal article" date="2015" name="PLoS Negl. Trop. Dis.">
        <title>Deep Sequencing Analysis of the Ixodes ricinus Haemocytome.</title>
        <authorList>
            <person name="Kotsyfakis M."/>
            <person name="Kopacek P."/>
            <person name="Franta Z."/>
            <person name="Pedra J.H."/>
            <person name="Ribeiro J.M."/>
        </authorList>
    </citation>
    <scope>NUCLEOTIDE SEQUENCE</scope>
</reference>
<organism evidence="2">
    <name type="scientific">Ixodes ricinus</name>
    <name type="common">Common tick</name>
    <name type="synonym">Acarus ricinus</name>
    <dbReference type="NCBI Taxonomy" id="34613"/>
    <lineage>
        <taxon>Eukaryota</taxon>
        <taxon>Metazoa</taxon>
        <taxon>Ecdysozoa</taxon>
        <taxon>Arthropoda</taxon>
        <taxon>Chelicerata</taxon>
        <taxon>Arachnida</taxon>
        <taxon>Acari</taxon>
        <taxon>Parasitiformes</taxon>
        <taxon>Ixodida</taxon>
        <taxon>Ixodoidea</taxon>
        <taxon>Ixodidae</taxon>
        <taxon>Ixodinae</taxon>
        <taxon>Ixodes</taxon>
    </lineage>
</organism>
<proteinExistence type="evidence at transcript level"/>
<feature type="transmembrane region" description="Helical" evidence="1">
    <location>
        <begin position="12"/>
        <end position="32"/>
    </location>
</feature>
<dbReference type="AlphaFoldDB" id="A0A090XC72"/>
<keyword evidence="1" id="KW-0472">Membrane</keyword>